<dbReference type="EMBL" id="CADCTR010002002">
    <property type="protein sequence ID" value="CAA9326028.1"/>
    <property type="molecule type" value="Genomic_DNA"/>
</dbReference>
<evidence type="ECO:0000313" key="1">
    <source>
        <dbReference type="EMBL" id="CAA9326028.1"/>
    </source>
</evidence>
<organism evidence="1">
    <name type="scientific">uncultured Chloroflexia bacterium</name>
    <dbReference type="NCBI Taxonomy" id="1672391"/>
    <lineage>
        <taxon>Bacteria</taxon>
        <taxon>Bacillati</taxon>
        <taxon>Chloroflexota</taxon>
        <taxon>Chloroflexia</taxon>
        <taxon>environmental samples</taxon>
    </lineage>
</organism>
<protein>
    <submittedName>
        <fullName evidence="1">Uncharacterized protein</fullName>
    </submittedName>
</protein>
<proteinExistence type="predicted"/>
<name>A0A6J4LB15_9CHLR</name>
<feature type="non-terminal residue" evidence="1">
    <location>
        <position position="1"/>
    </location>
</feature>
<reference evidence="1" key="1">
    <citation type="submission" date="2020-02" db="EMBL/GenBank/DDBJ databases">
        <authorList>
            <person name="Meier V. D."/>
        </authorList>
    </citation>
    <scope>NUCLEOTIDE SEQUENCE</scope>
    <source>
        <strain evidence="1">AVDCRST_MAG93</strain>
    </source>
</reference>
<sequence>GRNGNDRHEAQAFVERVEQLTAM</sequence>
<dbReference type="AlphaFoldDB" id="A0A6J4LB15"/>
<accession>A0A6J4LB15</accession>
<gene>
    <name evidence="1" type="ORF">AVDCRST_MAG93-5963</name>
</gene>